<dbReference type="AlphaFoldDB" id="A0A9W6NCB1"/>
<gene>
    <name evidence="1" type="ORF">GCM10017653_34310</name>
</gene>
<dbReference type="Proteomes" id="UP001143330">
    <property type="component" value="Unassembled WGS sequence"/>
</dbReference>
<proteinExistence type="predicted"/>
<protein>
    <submittedName>
        <fullName evidence="1">Uncharacterized protein</fullName>
    </submittedName>
</protein>
<evidence type="ECO:0000313" key="1">
    <source>
        <dbReference type="EMBL" id="GLK85361.1"/>
    </source>
</evidence>
<reference evidence="1" key="1">
    <citation type="journal article" date="2014" name="Int. J. Syst. Evol. Microbiol.">
        <title>Complete genome sequence of Corynebacterium casei LMG S-19264T (=DSM 44701T), isolated from a smear-ripened cheese.</title>
        <authorList>
            <consortium name="US DOE Joint Genome Institute (JGI-PGF)"/>
            <person name="Walter F."/>
            <person name="Albersmeier A."/>
            <person name="Kalinowski J."/>
            <person name="Ruckert C."/>
        </authorList>
    </citation>
    <scope>NUCLEOTIDE SEQUENCE</scope>
    <source>
        <strain evidence="1">VKM B-2789</strain>
    </source>
</reference>
<dbReference type="EMBL" id="BSFM01000014">
    <property type="protein sequence ID" value="GLK85361.1"/>
    <property type="molecule type" value="Genomic_DNA"/>
</dbReference>
<reference evidence="1" key="2">
    <citation type="submission" date="2023-01" db="EMBL/GenBank/DDBJ databases">
        <authorList>
            <person name="Sun Q."/>
            <person name="Evtushenko L."/>
        </authorList>
    </citation>
    <scope>NUCLEOTIDE SEQUENCE</scope>
    <source>
        <strain evidence="1">VKM B-2789</strain>
    </source>
</reference>
<evidence type="ECO:0000313" key="2">
    <source>
        <dbReference type="Proteomes" id="UP001143330"/>
    </source>
</evidence>
<name>A0A9W6NCB1_9HYPH</name>
<keyword evidence="2" id="KW-1185">Reference proteome</keyword>
<comment type="caution">
    <text evidence="1">The sequence shown here is derived from an EMBL/GenBank/DDBJ whole genome shotgun (WGS) entry which is preliminary data.</text>
</comment>
<sequence>MVVVHDTNSPLAAPLYDGLKKTRDGVEFHLADRAKALEMGARHLGMFNDKLKLQGDAENPLTVLLREIQGSALQPVANPIEDD</sequence>
<organism evidence="1 2">
    <name type="scientific">Ancylobacter defluvii</name>
    <dbReference type="NCBI Taxonomy" id="1282440"/>
    <lineage>
        <taxon>Bacteria</taxon>
        <taxon>Pseudomonadati</taxon>
        <taxon>Pseudomonadota</taxon>
        <taxon>Alphaproteobacteria</taxon>
        <taxon>Hyphomicrobiales</taxon>
        <taxon>Xanthobacteraceae</taxon>
        <taxon>Ancylobacter</taxon>
    </lineage>
</organism>
<accession>A0A9W6NCB1</accession>